<dbReference type="Proteomes" id="UP000325558">
    <property type="component" value="Unassembled WGS sequence"/>
</dbReference>
<dbReference type="AlphaFoldDB" id="A0A5N6Y2H9"/>
<gene>
    <name evidence="1" type="ORF">BDV24DRAFT_137573</name>
</gene>
<dbReference type="InterPro" id="IPR021858">
    <property type="entry name" value="Fun_TF"/>
</dbReference>
<dbReference type="OrthoDB" id="5419315at2759"/>
<organism evidence="1">
    <name type="scientific">Aspergillus arachidicola</name>
    <dbReference type="NCBI Taxonomy" id="656916"/>
    <lineage>
        <taxon>Eukaryota</taxon>
        <taxon>Fungi</taxon>
        <taxon>Dikarya</taxon>
        <taxon>Ascomycota</taxon>
        <taxon>Pezizomycotina</taxon>
        <taxon>Eurotiomycetes</taxon>
        <taxon>Eurotiomycetidae</taxon>
        <taxon>Eurotiales</taxon>
        <taxon>Aspergillaceae</taxon>
        <taxon>Aspergillus</taxon>
        <taxon>Aspergillus subgen. Circumdati</taxon>
    </lineage>
</organism>
<proteinExistence type="predicted"/>
<evidence type="ECO:0000313" key="1">
    <source>
        <dbReference type="EMBL" id="KAE8338736.1"/>
    </source>
</evidence>
<reference evidence="1" key="1">
    <citation type="submission" date="2019-04" db="EMBL/GenBank/DDBJ databases">
        <title>Friends and foes A comparative genomics study of 23 Aspergillus species from section Flavi.</title>
        <authorList>
            <consortium name="DOE Joint Genome Institute"/>
            <person name="Kjaerbolling I."/>
            <person name="Vesth T."/>
            <person name="Frisvad J.C."/>
            <person name="Nybo J.L."/>
            <person name="Theobald S."/>
            <person name="Kildgaard S."/>
            <person name="Isbrandt T."/>
            <person name="Kuo A."/>
            <person name="Sato A."/>
            <person name="Lyhne E.K."/>
            <person name="Kogle M.E."/>
            <person name="Wiebenga A."/>
            <person name="Kun R.S."/>
            <person name="Lubbers R.J."/>
            <person name="Makela M.R."/>
            <person name="Barry K."/>
            <person name="Chovatia M."/>
            <person name="Clum A."/>
            <person name="Daum C."/>
            <person name="Haridas S."/>
            <person name="He G."/>
            <person name="LaButti K."/>
            <person name="Lipzen A."/>
            <person name="Mondo S."/>
            <person name="Riley R."/>
            <person name="Salamov A."/>
            <person name="Simmons B.A."/>
            <person name="Magnuson J.K."/>
            <person name="Henrissat B."/>
            <person name="Mortensen U.H."/>
            <person name="Larsen T.O."/>
            <person name="Devries R.P."/>
            <person name="Grigoriev I.V."/>
            <person name="Machida M."/>
            <person name="Baker S.E."/>
            <person name="Andersen M.R."/>
        </authorList>
    </citation>
    <scope>NUCLEOTIDE SEQUENCE</scope>
    <source>
        <strain evidence="1">CBS 117612</strain>
    </source>
</reference>
<sequence>MLPLAQQNDGFLHVVFAISASHLSYDDQQSHIVALSHYGVALRAVKYLITEYGSGYQHNPVVIVMLLLALCNFETETQTAQ</sequence>
<dbReference type="EMBL" id="ML737164">
    <property type="protein sequence ID" value="KAE8338736.1"/>
    <property type="molecule type" value="Genomic_DNA"/>
</dbReference>
<dbReference type="Pfam" id="PF11951">
    <property type="entry name" value="Fungal_trans_2"/>
    <property type="match status" value="1"/>
</dbReference>
<protein>
    <submittedName>
        <fullName evidence="1">Uncharacterized protein</fullName>
    </submittedName>
</protein>
<name>A0A5N6Y2H9_9EURO</name>
<accession>A0A5N6Y2H9</accession>